<sequence>IQLENSDIICYVGRDKHENEFLIKYGWPSDIWFHVEGLSSAHVYFRIKIQKKNSDDDDSNANVIEDMCQIVKHNSISGCKMASCRIVYTPHSNLKKTFEMESGAVTYHNFKLQRFQRCQKDRQRVKELEKTKIERHNVQYFDEMKTNEPEHKEEEEEEEEEKRR</sequence>
<dbReference type="KEGG" id="fcy:FRACYDRAFT_162319"/>
<dbReference type="InParanoid" id="A0A1E7F455"/>
<feature type="non-terminal residue" evidence="4">
    <location>
        <position position="1"/>
    </location>
</feature>
<dbReference type="InterPro" id="IPR039730">
    <property type="entry name" value="Jlp2/Ccd25"/>
</dbReference>
<proteinExistence type="inferred from homology"/>
<dbReference type="AlphaFoldDB" id="A0A1E7F455"/>
<feature type="domain" description="NFACT RNA-binding" evidence="3">
    <location>
        <begin position="6"/>
        <end position="109"/>
    </location>
</feature>
<comment type="similarity">
    <text evidence="1">Belongs to the CCDC25 family.</text>
</comment>
<organism evidence="4 5">
    <name type="scientific">Fragilariopsis cylindrus CCMP1102</name>
    <dbReference type="NCBI Taxonomy" id="635003"/>
    <lineage>
        <taxon>Eukaryota</taxon>
        <taxon>Sar</taxon>
        <taxon>Stramenopiles</taxon>
        <taxon>Ochrophyta</taxon>
        <taxon>Bacillariophyta</taxon>
        <taxon>Bacillariophyceae</taxon>
        <taxon>Bacillariophycidae</taxon>
        <taxon>Bacillariales</taxon>
        <taxon>Bacillariaceae</taxon>
        <taxon>Fragilariopsis</taxon>
    </lineage>
</organism>
<evidence type="ECO:0000256" key="2">
    <source>
        <dbReference type="SAM" id="MobiDB-lite"/>
    </source>
</evidence>
<accession>A0A1E7F455</accession>
<evidence type="ECO:0000313" key="4">
    <source>
        <dbReference type="EMBL" id="OEU12927.1"/>
    </source>
</evidence>
<evidence type="ECO:0000256" key="1">
    <source>
        <dbReference type="ARBA" id="ARBA00008998"/>
    </source>
</evidence>
<dbReference type="EMBL" id="KV784364">
    <property type="protein sequence ID" value="OEU12927.1"/>
    <property type="molecule type" value="Genomic_DNA"/>
</dbReference>
<feature type="non-terminal residue" evidence="4">
    <location>
        <position position="164"/>
    </location>
</feature>
<feature type="compositionally biased region" description="Basic and acidic residues" evidence="2">
    <location>
        <begin position="136"/>
        <end position="152"/>
    </location>
</feature>
<dbReference type="Proteomes" id="UP000095751">
    <property type="component" value="Unassembled WGS sequence"/>
</dbReference>
<dbReference type="Pfam" id="PF05670">
    <property type="entry name" value="NFACT-R_1"/>
    <property type="match status" value="1"/>
</dbReference>
<evidence type="ECO:0000313" key="5">
    <source>
        <dbReference type="Proteomes" id="UP000095751"/>
    </source>
</evidence>
<name>A0A1E7F455_9STRA</name>
<feature type="region of interest" description="Disordered" evidence="2">
    <location>
        <begin position="136"/>
        <end position="164"/>
    </location>
</feature>
<reference evidence="4 5" key="1">
    <citation type="submission" date="2016-09" db="EMBL/GenBank/DDBJ databases">
        <title>Extensive genetic diversity and differential bi-allelic expression allows diatom success in the polar Southern Ocean.</title>
        <authorList>
            <consortium name="DOE Joint Genome Institute"/>
            <person name="Mock T."/>
            <person name="Otillar R.P."/>
            <person name="Strauss J."/>
            <person name="Dupont C."/>
            <person name="Frickenhaus S."/>
            <person name="Maumus F."/>
            <person name="Mcmullan M."/>
            <person name="Sanges R."/>
            <person name="Schmutz J."/>
            <person name="Toseland A."/>
            <person name="Valas R."/>
            <person name="Veluchamy A."/>
            <person name="Ward B.J."/>
            <person name="Allen A."/>
            <person name="Barry K."/>
            <person name="Falciatore A."/>
            <person name="Ferrante M."/>
            <person name="Fortunato A.E."/>
            <person name="Gloeckner G."/>
            <person name="Gruber A."/>
            <person name="Hipkin R."/>
            <person name="Janech M."/>
            <person name="Kroth P."/>
            <person name="Leese F."/>
            <person name="Lindquist E."/>
            <person name="Lyon B.R."/>
            <person name="Martin J."/>
            <person name="Mayer C."/>
            <person name="Parker M."/>
            <person name="Quesneville H."/>
            <person name="Raymond J."/>
            <person name="Uhlig C."/>
            <person name="Valentin K.U."/>
            <person name="Worden A.Z."/>
            <person name="Armbrust E.V."/>
            <person name="Bowler C."/>
            <person name="Green B."/>
            <person name="Moulton V."/>
            <person name="Van Oosterhout C."/>
            <person name="Grigoriev I."/>
        </authorList>
    </citation>
    <scope>NUCLEOTIDE SEQUENCE [LARGE SCALE GENOMIC DNA]</scope>
    <source>
        <strain evidence="4 5">CCMP1102</strain>
    </source>
</reference>
<feature type="compositionally biased region" description="Acidic residues" evidence="2">
    <location>
        <begin position="153"/>
        <end position="164"/>
    </location>
</feature>
<keyword evidence="5" id="KW-1185">Reference proteome</keyword>
<gene>
    <name evidence="4" type="ORF">FRACYDRAFT_162319</name>
</gene>
<dbReference type="PANTHER" id="PTHR13049">
    <property type="entry name" value="DUF814-RELATED"/>
    <property type="match status" value="1"/>
</dbReference>
<evidence type="ECO:0000259" key="3">
    <source>
        <dbReference type="Pfam" id="PF05670"/>
    </source>
</evidence>
<dbReference type="PANTHER" id="PTHR13049:SF2">
    <property type="entry name" value="COILED-COIL DOMAIN-CONTAINING PROTEIN 25"/>
    <property type="match status" value="1"/>
</dbReference>
<dbReference type="InterPro" id="IPR008532">
    <property type="entry name" value="NFACT_RNA-bd"/>
</dbReference>
<protein>
    <submittedName>
        <fullName evidence="4">DUF814-domain-containing protein</fullName>
    </submittedName>
</protein>
<dbReference type="OrthoDB" id="200398at2759"/>